<keyword evidence="7" id="KW-0092">Biotin</keyword>
<dbReference type="InterPro" id="IPR036896">
    <property type="entry name" value="Avidin-like_sf"/>
</dbReference>
<evidence type="ECO:0000256" key="7">
    <source>
        <dbReference type="ARBA" id="ARBA00023267"/>
    </source>
</evidence>
<evidence type="ECO:0000256" key="2">
    <source>
        <dbReference type="ARBA" id="ARBA00006297"/>
    </source>
</evidence>
<evidence type="ECO:0000256" key="1">
    <source>
        <dbReference type="ARBA" id="ARBA00004613"/>
    </source>
</evidence>
<evidence type="ECO:0000256" key="4">
    <source>
        <dbReference type="ARBA" id="ARBA00022729"/>
    </source>
</evidence>
<dbReference type="PANTHER" id="PTHR34399:SF3">
    <property type="entry name" value="AVID PROTEIN-RELATED"/>
    <property type="match status" value="1"/>
</dbReference>
<keyword evidence="4" id="KW-0732">Signal</keyword>
<comment type="similarity">
    <text evidence="2">Belongs to the avidin/streptavidin family.</text>
</comment>
<evidence type="ECO:0000256" key="5">
    <source>
        <dbReference type="ARBA" id="ARBA00023157"/>
    </source>
</evidence>
<dbReference type="GO" id="GO:0005576">
    <property type="term" value="C:extracellular region"/>
    <property type="evidence" value="ECO:0007669"/>
    <property type="project" value="UniProtKB-SubCell"/>
</dbReference>
<dbReference type="InterPro" id="IPR005468">
    <property type="entry name" value="Avidin/str"/>
</dbReference>
<dbReference type="RefSeq" id="XP_007445321.3">
    <property type="nucleotide sequence ID" value="XM_007445259.3"/>
</dbReference>
<dbReference type="PRINTS" id="PR00709">
    <property type="entry name" value="AVIDIN"/>
</dbReference>
<dbReference type="Gene3D" id="2.40.128.30">
    <property type="entry name" value="Avidin-like"/>
    <property type="match status" value="1"/>
</dbReference>
<proteinExistence type="inferred from homology"/>
<keyword evidence="6" id="KW-0325">Glycoprotein</keyword>
<evidence type="ECO:0000256" key="6">
    <source>
        <dbReference type="ARBA" id="ARBA00023180"/>
    </source>
</evidence>
<dbReference type="OrthoDB" id="2821340at2759"/>
<dbReference type="InterPro" id="IPR051764">
    <property type="entry name" value="Avidin/Streptavidin-rel"/>
</dbReference>
<dbReference type="OMA" id="TRTGHNT"/>
<accession>A0A9F2RE52</accession>
<keyword evidence="5" id="KW-1015">Disulfide bond</keyword>
<dbReference type="Proteomes" id="UP000695026">
    <property type="component" value="Unplaced"/>
</dbReference>
<name>A0A9F2RE52_PYTBI</name>
<feature type="non-terminal residue" evidence="9">
    <location>
        <position position="1"/>
    </location>
</feature>
<dbReference type="Pfam" id="PF01382">
    <property type="entry name" value="Avidin"/>
    <property type="match status" value="1"/>
</dbReference>
<evidence type="ECO:0000313" key="9">
    <source>
        <dbReference type="RefSeq" id="XP_007445321.3"/>
    </source>
</evidence>
<keyword evidence="8" id="KW-1185">Reference proteome</keyword>
<dbReference type="InterPro" id="IPR005469">
    <property type="entry name" value="Avidin"/>
</dbReference>
<protein>
    <submittedName>
        <fullName evidence="9">Avidin-like</fullName>
    </submittedName>
</protein>
<dbReference type="GO" id="GO:0009374">
    <property type="term" value="F:biotin binding"/>
    <property type="evidence" value="ECO:0007669"/>
    <property type="project" value="InterPro"/>
</dbReference>
<dbReference type="PROSITE" id="PS51326">
    <property type="entry name" value="AVIDIN_2"/>
    <property type="match status" value="1"/>
</dbReference>
<comment type="subcellular location">
    <subcellularLocation>
        <location evidence="1">Secreted</location>
    </subcellularLocation>
</comment>
<dbReference type="GeneID" id="103060358"/>
<dbReference type="KEGG" id="pbi:103060358"/>
<evidence type="ECO:0000256" key="3">
    <source>
        <dbReference type="ARBA" id="ARBA00022525"/>
    </source>
</evidence>
<dbReference type="PANTHER" id="PTHR34399">
    <property type="entry name" value="AVIDIN-RELATED"/>
    <property type="match status" value="1"/>
</dbReference>
<sequence length="128" mass="14045">PSPPPSQQGTLAGIWVNELGSKMVLEPPNAKGEFSGSYLTAVSAAQKPILKSPLVGVQHDPSKEDQPTFGFTVNWAFSDSTTVFVGQRFVDSKGEETLETMWLLREEMDSAGDNWKATRVGTNVFRRE</sequence>
<reference evidence="9" key="1">
    <citation type="submission" date="2025-08" db="UniProtKB">
        <authorList>
            <consortium name="RefSeq"/>
        </authorList>
    </citation>
    <scope>IDENTIFICATION</scope>
    <source>
        <tissue evidence="9">Liver</tissue>
    </source>
</reference>
<keyword evidence="3" id="KW-0964">Secreted</keyword>
<dbReference type="AlphaFoldDB" id="A0A9F2RE52"/>
<evidence type="ECO:0000313" key="8">
    <source>
        <dbReference type="Proteomes" id="UP000695026"/>
    </source>
</evidence>
<dbReference type="SUPFAM" id="SSF50876">
    <property type="entry name" value="Avidin/streptavidin"/>
    <property type="match status" value="1"/>
</dbReference>
<gene>
    <name evidence="9" type="primary">LOC103060358</name>
</gene>
<organism evidence="8 9">
    <name type="scientific">Python bivittatus</name>
    <name type="common">Burmese python</name>
    <name type="synonym">Python molurus bivittatus</name>
    <dbReference type="NCBI Taxonomy" id="176946"/>
    <lineage>
        <taxon>Eukaryota</taxon>
        <taxon>Metazoa</taxon>
        <taxon>Chordata</taxon>
        <taxon>Craniata</taxon>
        <taxon>Vertebrata</taxon>
        <taxon>Euteleostomi</taxon>
        <taxon>Lepidosauria</taxon>
        <taxon>Squamata</taxon>
        <taxon>Bifurcata</taxon>
        <taxon>Unidentata</taxon>
        <taxon>Episquamata</taxon>
        <taxon>Toxicofera</taxon>
        <taxon>Serpentes</taxon>
        <taxon>Henophidia</taxon>
        <taxon>Pythonidae</taxon>
        <taxon>Python</taxon>
    </lineage>
</organism>